<keyword evidence="5" id="KW-0964">Secreted</keyword>
<dbReference type="PANTHER" id="PTHR30288">
    <property type="entry name" value="FLAGELLAR CAP/ASSEMBLY PROTEIN FLID"/>
    <property type="match status" value="1"/>
</dbReference>
<keyword evidence="8" id="KW-0966">Cell projection</keyword>
<dbReference type="Pfam" id="PF07195">
    <property type="entry name" value="FliD_C"/>
    <property type="match status" value="1"/>
</dbReference>
<protein>
    <recommendedName>
        <fullName evidence="5">Flagellar hook-associated protein 2</fullName>
        <shortName evidence="5">HAP2</shortName>
    </recommendedName>
    <alternativeName>
        <fullName evidence="5">Flagellar cap protein</fullName>
    </alternativeName>
</protein>
<dbReference type="KEGG" id="nli:G3M70_14720"/>
<dbReference type="InterPro" id="IPR003481">
    <property type="entry name" value="FliD_N"/>
</dbReference>
<dbReference type="GO" id="GO:0005576">
    <property type="term" value="C:extracellular region"/>
    <property type="evidence" value="ECO:0007669"/>
    <property type="project" value="UniProtKB-SubCell"/>
</dbReference>
<evidence type="ECO:0000256" key="3">
    <source>
        <dbReference type="ARBA" id="ARBA00023054"/>
    </source>
</evidence>
<dbReference type="GO" id="GO:0009421">
    <property type="term" value="C:bacterial-type flagellum filament cap"/>
    <property type="evidence" value="ECO:0007669"/>
    <property type="project" value="InterPro"/>
</dbReference>
<keyword evidence="4 5" id="KW-0975">Bacterial flagellum</keyword>
<proteinExistence type="inferred from homology"/>
<comment type="similarity">
    <text evidence="1 5">Belongs to the FliD family.</text>
</comment>
<dbReference type="GO" id="GO:0007155">
    <property type="term" value="P:cell adhesion"/>
    <property type="evidence" value="ECO:0007669"/>
    <property type="project" value="InterPro"/>
</dbReference>
<keyword evidence="8" id="KW-0969">Cilium</keyword>
<comment type="subunit">
    <text evidence="2 5">Homopentamer.</text>
</comment>
<dbReference type="EMBL" id="CP048685">
    <property type="protein sequence ID" value="QPJ63059.1"/>
    <property type="molecule type" value="Genomic_DNA"/>
</dbReference>
<evidence type="ECO:0000259" key="7">
    <source>
        <dbReference type="Pfam" id="PF07195"/>
    </source>
</evidence>
<feature type="domain" description="Flagellar hook-associated protein 2 C-terminal" evidence="7">
    <location>
        <begin position="221"/>
        <end position="519"/>
    </location>
</feature>
<dbReference type="GO" id="GO:0071973">
    <property type="term" value="P:bacterial-type flagellum-dependent cell motility"/>
    <property type="evidence" value="ECO:0007669"/>
    <property type="project" value="TreeGrafter"/>
</dbReference>
<evidence type="ECO:0000313" key="8">
    <source>
        <dbReference type="EMBL" id="QPJ63059.1"/>
    </source>
</evidence>
<evidence type="ECO:0000256" key="4">
    <source>
        <dbReference type="ARBA" id="ARBA00023143"/>
    </source>
</evidence>
<sequence length="538" mass="57126">MAELTSVFGINSGFDTAKVVESLIALQSRPIDINLAKRDAEVEKLETFQDLKARLGSFKTVLNTLNKESRFISTQGSFSGTGTTTTDIVDITTTSTATSGTFTLSVSQLAREAKLTSEGFASLEATIPSGTLELIVGGNTTLIDINSTNNTVDGLRLAINNSGAEVSANFVNDGSANPIRLVISGNQTGAENTVSARIFTNGLGVGEQTQLSFTETQTPLDALMTLDGISISKSSNTVTDIINGAILKLKGTGDGNIQLSTDLGAISDKVTDFVTEYNDLTEYIQELLSFNPETLESGAFLGNFAIQNLQNILRGTVSGEVSGTQGPFSFLSQVGITTQSDGKIVLENSKLNDALQSDLGNVADLFSSRATVDNVNTTFIGFTETTQAGTFEIRVQGGVPQIRRQGETAFVDATGSGNFFAGPEGHSSEGLNFRLANLTDGNYGTINLTIGVAESLNRQISFLTDSSQNGPVTSEINTITETIDNLDDTLLQLDARIAEFEKNIKERFANLEIILGRLNTQSQSFSSSIASIQNLGKK</sequence>
<name>A0A7T0BY24_9BACT</name>
<reference evidence="8 9" key="1">
    <citation type="submission" date="2020-02" db="EMBL/GenBank/DDBJ databases">
        <title>Genomic and physiological characterization of two novel Nitrospinaceae genera.</title>
        <authorList>
            <person name="Mueller A.J."/>
            <person name="Jung M.-Y."/>
            <person name="Strachan C.R."/>
            <person name="Herbold C.W."/>
            <person name="Kirkegaard R.H."/>
            <person name="Daims H."/>
        </authorList>
    </citation>
    <scope>NUCLEOTIDE SEQUENCE [LARGE SCALE GENOMIC DNA]</scope>
    <source>
        <strain evidence="8">EB</strain>
    </source>
</reference>
<evidence type="ECO:0000256" key="5">
    <source>
        <dbReference type="RuleBase" id="RU362066"/>
    </source>
</evidence>
<dbReference type="AlphaFoldDB" id="A0A7T0BY24"/>
<comment type="function">
    <text evidence="5">Required for morphogenesis and for the elongation of the flagellar filament by facilitating polymerization of the flagellin monomers at the tip of growing filament. Forms a capping structure, which prevents flagellin subunits (transported through the central channel of the flagellum) from leaking out without polymerization at the distal end.</text>
</comment>
<dbReference type="GO" id="GO:0009424">
    <property type="term" value="C:bacterial-type flagellum hook"/>
    <property type="evidence" value="ECO:0007669"/>
    <property type="project" value="UniProtKB-UniRule"/>
</dbReference>
<evidence type="ECO:0000259" key="6">
    <source>
        <dbReference type="Pfam" id="PF02465"/>
    </source>
</evidence>
<dbReference type="InterPro" id="IPR010809">
    <property type="entry name" value="FliD_C"/>
</dbReference>
<evidence type="ECO:0000313" key="9">
    <source>
        <dbReference type="Proteomes" id="UP000594688"/>
    </source>
</evidence>
<evidence type="ECO:0000256" key="2">
    <source>
        <dbReference type="ARBA" id="ARBA00011255"/>
    </source>
</evidence>
<dbReference type="Proteomes" id="UP000594688">
    <property type="component" value="Chromosome"/>
</dbReference>
<keyword evidence="3" id="KW-0175">Coiled coil</keyword>
<dbReference type="Pfam" id="PF02465">
    <property type="entry name" value="FliD_N"/>
    <property type="match status" value="1"/>
</dbReference>
<feature type="domain" description="Flagellar hook-associated protein 2 N-terminal" evidence="6">
    <location>
        <begin position="12"/>
        <end position="112"/>
    </location>
</feature>
<dbReference type="InterPro" id="IPR040026">
    <property type="entry name" value="FliD"/>
</dbReference>
<comment type="subcellular location">
    <subcellularLocation>
        <location evidence="5">Secreted</location>
    </subcellularLocation>
    <subcellularLocation>
        <location evidence="5">Bacterial flagellum</location>
    </subcellularLocation>
</comment>
<keyword evidence="8" id="KW-0282">Flagellum</keyword>
<evidence type="ECO:0000256" key="1">
    <source>
        <dbReference type="ARBA" id="ARBA00009764"/>
    </source>
</evidence>
<organism evidence="8 9">
    <name type="scientific">Candidatus Nitronauta litoralis</name>
    <dbReference type="NCBI Taxonomy" id="2705533"/>
    <lineage>
        <taxon>Bacteria</taxon>
        <taxon>Pseudomonadati</taxon>
        <taxon>Nitrospinota/Tectimicrobiota group</taxon>
        <taxon>Nitrospinota</taxon>
        <taxon>Nitrospinia</taxon>
        <taxon>Nitrospinales</taxon>
        <taxon>Nitrospinaceae</taxon>
        <taxon>Candidatus Nitronauta</taxon>
    </lineage>
</organism>
<gene>
    <name evidence="8" type="primary">fliD</name>
    <name evidence="8" type="ORF">G3M70_14720</name>
</gene>
<dbReference type="PANTHER" id="PTHR30288:SF0">
    <property type="entry name" value="FLAGELLAR HOOK-ASSOCIATED PROTEIN 2"/>
    <property type="match status" value="1"/>
</dbReference>
<accession>A0A7T0BY24</accession>